<evidence type="ECO:0000256" key="3">
    <source>
        <dbReference type="ARBA" id="ARBA00022692"/>
    </source>
</evidence>
<accession>A0ABM8DXG9</accession>
<feature type="transmembrane region" description="Helical" evidence="6">
    <location>
        <begin position="132"/>
        <end position="149"/>
    </location>
</feature>
<feature type="transmembrane region" description="Helical" evidence="6">
    <location>
        <begin position="19"/>
        <end position="39"/>
    </location>
</feature>
<dbReference type="InterPro" id="IPR051633">
    <property type="entry name" value="AceTr"/>
</dbReference>
<keyword evidence="4 6" id="KW-1133">Transmembrane helix</keyword>
<feature type="transmembrane region" description="Helical" evidence="6">
    <location>
        <begin position="45"/>
        <end position="66"/>
    </location>
</feature>
<evidence type="ECO:0000256" key="4">
    <source>
        <dbReference type="ARBA" id="ARBA00022989"/>
    </source>
</evidence>
<gene>
    <name evidence="7" type="ORF">Microterr_08560</name>
</gene>
<dbReference type="PANTHER" id="PTHR31123">
    <property type="entry name" value="ACCUMULATION OF DYADS PROTEIN 2-RELATED"/>
    <property type="match status" value="1"/>
</dbReference>
<dbReference type="RefSeq" id="WP_263795940.1">
    <property type="nucleotide sequence ID" value="NZ_AP027141.1"/>
</dbReference>
<feature type="transmembrane region" description="Helical" evidence="6">
    <location>
        <begin position="155"/>
        <end position="175"/>
    </location>
</feature>
<comment type="similarity">
    <text evidence="2">Belongs to the acetate uptake transporter (AceTr) (TC 2.A.96) family.</text>
</comment>
<comment type="subcellular location">
    <subcellularLocation>
        <location evidence="1">Membrane</location>
        <topology evidence="1">Multi-pass membrane protein</topology>
    </subcellularLocation>
</comment>
<feature type="transmembrane region" description="Helical" evidence="6">
    <location>
        <begin position="106"/>
        <end position="125"/>
    </location>
</feature>
<dbReference type="PANTHER" id="PTHR31123:SF4">
    <property type="entry name" value="PROTEIN ALCS"/>
    <property type="match status" value="1"/>
</dbReference>
<keyword evidence="3 6" id="KW-0812">Transmembrane</keyword>
<evidence type="ECO:0000313" key="7">
    <source>
        <dbReference type="EMBL" id="BDV30196.1"/>
    </source>
</evidence>
<organism evidence="7 8">
    <name type="scientific">Microbacterium terricola</name>
    <dbReference type="NCBI Taxonomy" id="344163"/>
    <lineage>
        <taxon>Bacteria</taxon>
        <taxon>Bacillati</taxon>
        <taxon>Actinomycetota</taxon>
        <taxon>Actinomycetes</taxon>
        <taxon>Micrococcales</taxon>
        <taxon>Microbacteriaceae</taxon>
        <taxon>Microbacterium</taxon>
    </lineage>
</organism>
<reference evidence="7 8" key="1">
    <citation type="submission" date="2022-12" db="EMBL/GenBank/DDBJ databases">
        <title>Microbacterium terricola strain KV-448 chromosome, complete genome.</title>
        <authorList>
            <person name="Oshima T."/>
            <person name="Moriya T."/>
            <person name="Bessho Y."/>
        </authorList>
    </citation>
    <scope>NUCLEOTIDE SEQUENCE [LARGE SCALE GENOMIC DNA]</scope>
    <source>
        <strain evidence="7 8">KV-448</strain>
    </source>
</reference>
<keyword evidence="8" id="KW-1185">Reference proteome</keyword>
<name>A0ABM8DXG9_9MICO</name>
<evidence type="ECO:0000313" key="8">
    <source>
        <dbReference type="Proteomes" id="UP001317779"/>
    </source>
</evidence>
<protein>
    <recommendedName>
        <fullName evidence="9">Succinate-acetate transporter protein</fullName>
    </recommendedName>
</protein>
<dbReference type="Pfam" id="PF01184">
    <property type="entry name" value="Gpr1_Fun34_YaaH"/>
    <property type="match status" value="1"/>
</dbReference>
<evidence type="ECO:0000256" key="1">
    <source>
        <dbReference type="ARBA" id="ARBA00004141"/>
    </source>
</evidence>
<evidence type="ECO:0000256" key="6">
    <source>
        <dbReference type="SAM" id="Phobius"/>
    </source>
</evidence>
<keyword evidence="5 6" id="KW-0472">Membrane</keyword>
<evidence type="ECO:0008006" key="9">
    <source>
        <dbReference type="Google" id="ProtNLM"/>
    </source>
</evidence>
<evidence type="ECO:0000256" key="5">
    <source>
        <dbReference type="ARBA" id="ARBA00023136"/>
    </source>
</evidence>
<dbReference type="EMBL" id="AP027141">
    <property type="protein sequence ID" value="BDV30196.1"/>
    <property type="molecule type" value="Genomic_DNA"/>
</dbReference>
<sequence>MTDPIVPSARTRAPADPGLIGLLGFVIATVTAQLAHLGLQDESPVFWIGAVFGGVVQVTAGMLSYFAGDNFHFVVYNAFGWYWIVVPGFMLGQEFGVFEVVGAERGLFALTFAILALAFSVAGAVHNTVLPVTLLCVSAGLGLQAIGAFTASPILAVAGSVFLLIASALAAYMLVEKFYWRTMGHRVVPLGRPWIAGSSDPES</sequence>
<dbReference type="InterPro" id="IPR000791">
    <property type="entry name" value="Gpr1/Fun34/SatP-like"/>
</dbReference>
<evidence type="ECO:0000256" key="2">
    <source>
        <dbReference type="ARBA" id="ARBA00005587"/>
    </source>
</evidence>
<feature type="transmembrane region" description="Helical" evidence="6">
    <location>
        <begin position="73"/>
        <end position="91"/>
    </location>
</feature>
<proteinExistence type="inferred from homology"/>
<dbReference type="Proteomes" id="UP001317779">
    <property type="component" value="Chromosome"/>
</dbReference>